<keyword evidence="1" id="KW-0175">Coiled coil</keyword>
<evidence type="ECO:0000313" key="2">
    <source>
        <dbReference type="EMBL" id="KAH3790224.1"/>
    </source>
</evidence>
<dbReference type="Gene3D" id="3.30.160.60">
    <property type="entry name" value="Classic Zinc Finger"/>
    <property type="match status" value="1"/>
</dbReference>
<dbReference type="AlphaFoldDB" id="A0A9D4F0M0"/>
<dbReference type="EMBL" id="JAIWYP010000008">
    <property type="protein sequence ID" value="KAH3790224.1"/>
    <property type="molecule type" value="Genomic_DNA"/>
</dbReference>
<dbReference type="InterPro" id="IPR047153">
    <property type="entry name" value="TRIM45/56/19-like"/>
</dbReference>
<dbReference type="CDD" id="cd19756">
    <property type="entry name" value="Bbox2"/>
    <property type="match status" value="1"/>
</dbReference>
<dbReference type="GO" id="GO:0061630">
    <property type="term" value="F:ubiquitin protein ligase activity"/>
    <property type="evidence" value="ECO:0007669"/>
    <property type="project" value="TreeGrafter"/>
</dbReference>
<name>A0A9D4F0M0_DREPO</name>
<evidence type="ECO:0008006" key="4">
    <source>
        <dbReference type="Google" id="ProtNLM"/>
    </source>
</evidence>
<dbReference type="GO" id="GO:0005654">
    <property type="term" value="C:nucleoplasm"/>
    <property type="evidence" value="ECO:0007669"/>
    <property type="project" value="TreeGrafter"/>
</dbReference>
<dbReference type="SUPFAM" id="SSF57845">
    <property type="entry name" value="B-box zinc-binding domain"/>
    <property type="match status" value="1"/>
</dbReference>
<gene>
    <name evidence="2" type="ORF">DPMN_168420</name>
</gene>
<accession>A0A9D4F0M0</accession>
<sequence>MNLKDSKGSEKSVICEGSATMECVSKRQYCEPCHYVDEKTEKEPTGFCIECTEHLCSECCRDHKKNKITRQHVLLEGDKIPKDPAPFLQMKAMTKCAKHPDRVVDFECVDHCTLICSLCLSRDHRHCGTFNDLSADNKGLKLDCESLSESIKAVAETVRAKIEQKEKSLKELEEKKAEINKACDQYVKSVLTQIDKINNDVKSKAKHIIMNEKRTVEENISKCANFKQEIERLQKLMNVSQKYGKEYEKAATLKYLREQSKRLEADLQAAKAQVPNTCPVTAQSTLAHLTSLCKITSNCSEDLDIMMGTQVLS</sequence>
<reference evidence="2" key="1">
    <citation type="journal article" date="2019" name="bioRxiv">
        <title>The Genome of the Zebra Mussel, Dreissena polymorpha: A Resource for Invasive Species Research.</title>
        <authorList>
            <person name="McCartney M.A."/>
            <person name="Auch B."/>
            <person name="Kono T."/>
            <person name="Mallez S."/>
            <person name="Zhang Y."/>
            <person name="Obille A."/>
            <person name="Becker A."/>
            <person name="Abrahante J.E."/>
            <person name="Garbe J."/>
            <person name="Badalamenti J.P."/>
            <person name="Herman A."/>
            <person name="Mangelson H."/>
            <person name="Liachko I."/>
            <person name="Sullivan S."/>
            <person name="Sone E.D."/>
            <person name="Koren S."/>
            <person name="Silverstein K.A.T."/>
            <person name="Beckman K.B."/>
            <person name="Gohl D.M."/>
        </authorList>
    </citation>
    <scope>NUCLEOTIDE SEQUENCE</scope>
    <source>
        <strain evidence="2">Duluth1</strain>
        <tissue evidence="2">Whole animal</tissue>
    </source>
</reference>
<comment type="caution">
    <text evidence="2">The sequence shown here is derived from an EMBL/GenBank/DDBJ whole genome shotgun (WGS) entry which is preliminary data.</text>
</comment>
<reference evidence="2" key="2">
    <citation type="submission" date="2020-11" db="EMBL/GenBank/DDBJ databases">
        <authorList>
            <person name="McCartney M.A."/>
            <person name="Auch B."/>
            <person name="Kono T."/>
            <person name="Mallez S."/>
            <person name="Becker A."/>
            <person name="Gohl D.M."/>
            <person name="Silverstein K.A.T."/>
            <person name="Koren S."/>
            <person name="Bechman K.B."/>
            <person name="Herman A."/>
            <person name="Abrahante J.E."/>
            <person name="Garbe J."/>
        </authorList>
    </citation>
    <scope>NUCLEOTIDE SEQUENCE</scope>
    <source>
        <strain evidence="2">Duluth1</strain>
        <tissue evidence="2">Whole animal</tissue>
    </source>
</reference>
<dbReference type="OrthoDB" id="6162356at2759"/>
<dbReference type="PANTHER" id="PTHR25462:SF305">
    <property type="entry name" value="RING-TYPE DOMAIN-CONTAINING PROTEIN"/>
    <property type="match status" value="1"/>
</dbReference>
<keyword evidence="3" id="KW-1185">Reference proteome</keyword>
<feature type="coiled-coil region" evidence="1">
    <location>
        <begin position="155"/>
        <end position="189"/>
    </location>
</feature>
<dbReference type="PANTHER" id="PTHR25462">
    <property type="entry name" value="BONUS, ISOFORM C-RELATED"/>
    <property type="match status" value="1"/>
</dbReference>
<protein>
    <recommendedName>
        <fullName evidence="4">B box-type domain-containing protein</fullName>
    </recommendedName>
</protein>
<dbReference type="Proteomes" id="UP000828390">
    <property type="component" value="Unassembled WGS sequence"/>
</dbReference>
<evidence type="ECO:0000256" key="1">
    <source>
        <dbReference type="SAM" id="Coils"/>
    </source>
</evidence>
<dbReference type="CDD" id="cd19757">
    <property type="entry name" value="Bbox1"/>
    <property type="match status" value="1"/>
</dbReference>
<proteinExistence type="predicted"/>
<feature type="coiled-coil region" evidence="1">
    <location>
        <begin position="216"/>
        <end position="273"/>
    </location>
</feature>
<evidence type="ECO:0000313" key="3">
    <source>
        <dbReference type="Proteomes" id="UP000828390"/>
    </source>
</evidence>
<organism evidence="2 3">
    <name type="scientific">Dreissena polymorpha</name>
    <name type="common">Zebra mussel</name>
    <name type="synonym">Mytilus polymorpha</name>
    <dbReference type="NCBI Taxonomy" id="45954"/>
    <lineage>
        <taxon>Eukaryota</taxon>
        <taxon>Metazoa</taxon>
        <taxon>Spiralia</taxon>
        <taxon>Lophotrochozoa</taxon>
        <taxon>Mollusca</taxon>
        <taxon>Bivalvia</taxon>
        <taxon>Autobranchia</taxon>
        <taxon>Heteroconchia</taxon>
        <taxon>Euheterodonta</taxon>
        <taxon>Imparidentia</taxon>
        <taxon>Neoheterodontei</taxon>
        <taxon>Myida</taxon>
        <taxon>Dreissenoidea</taxon>
        <taxon>Dreissenidae</taxon>
        <taxon>Dreissena</taxon>
    </lineage>
</organism>